<comment type="caution">
    <text evidence="1">The sequence shown here is derived from an EMBL/GenBank/DDBJ whole genome shotgun (WGS) entry which is preliminary data.</text>
</comment>
<proteinExistence type="predicted"/>
<name>A0ABN2LP00_9MICO</name>
<dbReference type="EMBL" id="BAAAPO010000029">
    <property type="protein sequence ID" value="GAA1794364.1"/>
    <property type="molecule type" value="Genomic_DNA"/>
</dbReference>
<keyword evidence="2" id="KW-1185">Reference proteome</keyword>
<protein>
    <submittedName>
        <fullName evidence="1">Uncharacterized protein</fullName>
    </submittedName>
</protein>
<reference evidence="1 2" key="1">
    <citation type="journal article" date="2019" name="Int. J. Syst. Evol. Microbiol.">
        <title>The Global Catalogue of Microorganisms (GCM) 10K type strain sequencing project: providing services to taxonomists for standard genome sequencing and annotation.</title>
        <authorList>
            <consortium name="The Broad Institute Genomics Platform"/>
            <consortium name="The Broad Institute Genome Sequencing Center for Infectious Disease"/>
            <person name="Wu L."/>
            <person name="Ma J."/>
        </authorList>
    </citation>
    <scope>NUCLEOTIDE SEQUENCE [LARGE SCALE GENOMIC DNA]</scope>
    <source>
        <strain evidence="1 2">JCM 15592</strain>
    </source>
</reference>
<accession>A0ABN2LP00</accession>
<evidence type="ECO:0000313" key="2">
    <source>
        <dbReference type="Proteomes" id="UP001499938"/>
    </source>
</evidence>
<dbReference type="Proteomes" id="UP001499938">
    <property type="component" value="Unassembled WGS sequence"/>
</dbReference>
<gene>
    <name evidence="1" type="ORF">GCM10009811_18740</name>
</gene>
<sequence length="147" mass="16392">MDRIHFVYRSADDEVEIFINGRSLIDLAGAAELPEARRTREPGLAGSYAWLRAAVIRRQLAHFLGTPQASWFGDGDTVLLGCECGDWGCWPLTANIEVSDSMVTWSALRNGHRDWDLSSFGPFRFGRVDYDQALARLADTLTRSAEA</sequence>
<organism evidence="1 2">
    <name type="scientific">Nostocoides veronense</name>
    <dbReference type="NCBI Taxonomy" id="330836"/>
    <lineage>
        <taxon>Bacteria</taxon>
        <taxon>Bacillati</taxon>
        <taxon>Actinomycetota</taxon>
        <taxon>Actinomycetes</taxon>
        <taxon>Micrococcales</taxon>
        <taxon>Intrasporangiaceae</taxon>
        <taxon>Nostocoides</taxon>
    </lineage>
</organism>
<evidence type="ECO:0000313" key="1">
    <source>
        <dbReference type="EMBL" id="GAA1794364.1"/>
    </source>
</evidence>